<evidence type="ECO:0000259" key="2">
    <source>
        <dbReference type="Pfam" id="PF01850"/>
    </source>
</evidence>
<reference evidence="3 4" key="1">
    <citation type="submission" date="2018-12" db="EMBL/GenBank/DDBJ databases">
        <title>Mesorhizobium carbonis sp. nov., isolated from coal mine water.</title>
        <authorList>
            <person name="Xin W."/>
            <person name="Xu Z."/>
            <person name="Xiang F."/>
            <person name="Zhang J."/>
            <person name="Xi L."/>
            <person name="Liu J."/>
        </authorList>
    </citation>
    <scope>NUCLEOTIDE SEQUENCE [LARGE SCALE GENOMIC DNA]</scope>
    <source>
        <strain evidence="3 4">B2.3</strain>
    </source>
</reference>
<sequence>MEGRASGRAERRRRVDRRAAGRSAAGGRALRSPCQRGARASSSPVPHVTAVVIDASVLLAIIRDEIGAAAASARIPGALMSTVNASEALMRGVEKGIPLGLMREFLAAQEVRMVPFDDELAVSAALLRPSTKRAGLSFADRACIATAIRLNATVVTADRIWADLDLPCPVELIR</sequence>
<dbReference type="CDD" id="cd18682">
    <property type="entry name" value="PIN_VapC-like"/>
    <property type="match status" value="1"/>
</dbReference>
<dbReference type="Pfam" id="PF01850">
    <property type="entry name" value="PIN"/>
    <property type="match status" value="1"/>
</dbReference>
<dbReference type="InterPro" id="IPR002716">
    <property type="entry name" value="PIN_dom"/>
</dbReference>
<evidence type="ECO:0000256" key="1">
    <source>
        <dbReference type="SAM" id="MobiDB-lite"/>
    </source>
</evidence>
<organism evidence="3 4">
    <name type="scientific">Aquibium carbonis</name>
    <dbReference type="NCBI Taxonomy" id="2495581"/>
    <lineage>
        <taxon>Bacteria</taxon>
        <taxon>Pseudomonadati</taxon>
        <taxon>Pseudomonadota</taxon>
        <taxon>Alphaproteobacteria</taxon>
        <taxon>Hyphomicrobiales</taxon>
        <taxon>Phyllobacteriaceae</taxon>
        <taxon>Aquibium</taxon>
    </lineage>
</organism>
<gene>
    <name evidence="3" type="ORF">EJC49_02895</name>
</gene>
<dbReference type="Gene3D" id="3.40.50.1010">
    <property type="entry name" value="5'-nuclease"/>
    <property type="match status" value="1"/>
</dbReference>
<dbReference type="SUPFAM" id="SSF88723">
    <property type="entry name" value="PIN domain-like"/>
    <property type="match status" value="1"/>
</dbReference>
<protein>
    <submittedName>
        <fullName evidence="3">PIN domain-containing protein</fullName>
    </submittedName>
</protein>
<feature type="compositionally biased region" description="Low complexity" evidence="1">
    <location>
        <begin position="21"/>
        <end position="32"/>
    </location>
</feature>
<keyword evidence="4" id="KW-1185">Reference proteome</keyword>
<dbReference type="Proteomes" id="UP000278398">
    <property type="component" value="Unassembled WGS sequence"/>
</dbReference>
<dbReference type="InterPro" id="IPR029060">
    <property type="entry name" value="PIN-like_dom_sf"/>
</dbReference>
<feature type="domain" description="PIN" evidence="2">
    <location>
        <begin position="51"/>
        <end position="164"/>
    </location>
</feature>
<dbReference type="AlphaFoldDB" id="A0A429Z2L4"/>
<dbReference type="EMBL" id="RWKW01000007">
    <property type="protein sequence ID" value="RST87932.1"/>
    <property type="molecule type" value="Genomic_DNA"/>
</dbReference>
<dbReference type="OrthoDB" id="286092at2"/>
<accession>A0A429Z2L4</accession>
<comment type="caution">
    <text evidence="3">The sequence shown here is derived from an EMBL/GenBank/DDBJ whole genome shotgun (WGS) entry which is preliminary data.</text>
</comment>
<name>A0A429Z2L4_9HYPH</name>
<feature type="region of interest" description="Disordered" evidence="1">
    <location>
        <begin position="1"/>
        <end position="42"/>
    </location>
</feature>
<evidence type="ECO:0000313" key="4">
    <source>
        <dbReference type="Proteomes" id="UP000278398"/>
    </source>
</evidence>
<proteinExistence type="predicted"/>
<evidence type="ECO:0000313" key="3">
    <source>
        <dbReference type="EMBL" id="RST87932.1"/>
    </source>
</evidence>